<keyword evidence="1" id="KW-1133">Transmembrane helix</keyword>
<feature type="transmembrane region" description="Helical" evidence="1">
    <location>
        <begin position="110"/>
        <end position="129"/>
    </location>
</feature>
<proteinExistence type="predicted"/>
<dbReference type="GeneID" id="116236802"/>
<evidence type="ECO:0008006" key="4">
    <source>
        <dbReference type="Google" id="ProtNLM"/>
    </source>
</evidence>
<name>A0A669R2W8_PHACC</name>
<keyword evidence="3" id="KW-1185">Reference proteome</keyword>
<evidence type="ECO:0000256" key="1">
    <source>
        <dbReference type="SAM" id="Phobius"/>
    </source>
</evidence>
<dbReference type="KEGG" id="pcoc:116236802"/>
<organism evidence="2 3">
    <name type="scientific">Phasianus colchicus</name>
    <name type="common">Common pheasant</name>
    <dbReference type="NCBI Taxonomy" id="9054"/>
    <lineage>
        <taxon>Eukaryota</taxon>
        <taxon>Metazoa</taxon>
        <taxon>Chordata</taxon>
        <taxon>Craniata</taxon>
        <taxon>Vertebrata</taxon>
        <taxon>Euteleostomi</taxon>
        <taxon>Archelosauria</taxon>
        <taxon>Archosauria</taxon>
        <taxon>Dinosauria</taxon>
        <taxon>Saurischia</taxon>
        <taxon>Theropoda</taxon>
        <taxon>Coelurosauria</taxon>
        <taxon>Aves</taxon>
        <taxon>Neognathae</taxon>
        <taxon>Galloanserae</taxon>
        <taxon>Galliformes</taxon>
        <taxon>Phasianidae</taxon>
        <taxon>Phasianinae</taxon>
        <taxon>Phasianus</taxon>
    </lineage>
</organism>
<dbReference type="AlphaFoldDB" id="A0A669R2W8"/>
<keyword evidence="1" id="KW-0812">Transmembrane</keyword>
<dbReference type="Proteomes" id="UP000472261">
    <property type="component" value="Unplaced"/>
</dbReference>
<evidence type="ECO:0000313" key="2">
    <source>
        <dbReference type="Ensembl" id="ENSPCLP00000021726.1"/>
    </source>
</evidence>
<evidence type="ECO:0000313" key="3">
    <source>
        <dbReference type="Proteomes" id="UP000472261"/>
    </source>
</evidence>
<dbReference type="OMA" id="RVELQCM"/>
<sequence>MGGAKGWGWGVCDITVRHNAGLLLRLSAGSTAPLWPGPAIMALAFVFALLAQRVPSVGDDLDADTLERMHQYEVYMQEKMAKLLLEMDKKFAEESRMQAQRLHFSALQSWKIWALAVLLLVLLFCHIWYRKRQARLLAELRNECNWEMRAPVCHGEPGDVTYMSRFYSEFSIWPLKTRADKCKVVEELIDELLSACQTVPQSYFMPRLQPAIGVGVGFEGRGPEGCYTVYRMLVPLKAPPGHVFHLEVGPSARIGVRNACLRVELQCMCAREQHMPHMTCFLHHPEDQLRREQMPSLLQTLCVDSYLEMEKTATWFQELVMEAWVAMPQSATMNLELLPSSRHCKLKLTTATSKTLWIELILGIQQDSQTYLTFE</sequence>
<accession>A0A669R2W8</accession>
<protein>
    <recommendedName>
        <fullName evidence="4">Mab-21-like HhH/H2TH-like domain-containing protein</fullName>
    </recommendedName>
</protein>
<dbReference type="PANTHER" id="PTHR10656">
    <property type="entry name" value="CELL FATE DETERMINING PROTEIN MAB21-RELATED"/>
    <property type="match status" value="1"/>
</dbReference>
<dbReference type="RefSeq" id="XP_031461455.1">
    <property type="nucleotide sequence ID" value="XM_031605595.1"/>
</dbReference>
<reference evidence="2" key="1">
    <citation type="submission" date="2025-08" db="UniProtKB">
        <authorList>
            <consortium name="Ensembl"/>
        </authorList>
    </citation>
    <scope>IDENTIFICATION</scope>
</reference>
<dbReference type="OrthoDB" id="9114331at2759"/>
<feature type="transmembrane region" description="Helical" evidence="1">
    <location>
        <begin position="32"/>
        <end position="51"/>
    </location>
</feature>
<dbReference type="GO" id="GO:0016020">
    <property type="term" value="C:membrane"/>
    <property type="evidence" value="ECO:0007669"/>
    <property type="project" value="TreeGrafter"/>
</dbReference>
<gene>
    <name evidence="2" type="primary">LOC116236802</name>
</gene>
<reference evidence="2" key="2">
    <citation type="submission" date="2025-09" db="UniProtKB">
        <authorList>
            <consortium name="Ensembl"/>
        </authorList>
    </citation>
    <scope>IDENTIFICATION</scope>
</reference>
<keyword evidence="1" id="KW-0472">Membrane</keyword>
<dbReference type="PANTHER" id="PTHR10656:SF40">
    <property type="entry name" value="INOSITOL 1,4,5-TRISPHOSPHATE RECEPTOR-INTERACTING PROTEIN-LIKE 1"/>
    <property type="match status" value="1"/>
</dbReference>
<dbReference type="Ensembl" id="ENSPCLT00000030152.1">
    <property type="protein sequence ID" value="ENSPCLP00000021726.1"/>
    <property type="gene ID" value="ENSPCLG00000019138.1"/>
</dbReference>